<dbReference type="RefSeq" id="WP_019951794.1">
    <property type="nucleotide sequence ID" value="NZ_JBHLVX010000040.1"/>
</dbReference>
<dbReference type="HAMAP" id="MF_00413">
    <property type="entry name" value="Thiourid_synth_A"/>
    <property type="match status" value="1"/>
</dbReference>
<evidence type="ECO:0000256" key="2">
    <source>
        <dbReference type="ARBA" id="ARBA00022490"/>
    </source>
</evidence>
<comment type="subcellular location">
    <subcellularLocation>
        <location evidence="3">Cytoplasm</location>
    </subcellularLocation>
</comment>
<keyword evidence="2 3" id="KW-0963">Cytoplasm</keyword>
<evidence type="ECO:0000259" key="4">
    <source>
        <dbReference type="PROSITE" id="PS01148"/>
    </source>
</evidence>
<dbReference type="SUPFAM" id="SSF64307">
    <property type="entry name" value="SirA-like"/>
    <property type="match status" value="1"/>
</dbReference>
<evidence type="ECO:0000256" key="1">
    <source>
        <dbReference type="ARBA" id="ARBA00008984"/>
    </source>
</evidence>
<dbReference type="InterPro" id="IPR022931">
    <property type="entry name" value="Sulphur_carrier_TusA"/>
</dbReference>
<reference evidence="5 6" key="1">
    <citation type="submission" date="2024-09" db="EMBL/GenBank/DDBJ databases">
        <authorList>
            <person name="Sun Q."/>
            <person name="Mori K."/>
        </authorList>
    </citation>
    <scope>NUCLEOTIDE SEQUENCE [LARGE SCALE GENOMIC DNA]</scope>
    <source>
        <strain evidence="5 6">CCM 7415</strain>
    </source>
</reference>
<dbReference type="PROSITE" id="PS01148">
    <property type="entry name" value="UPF0033"/>
    <property type="match status" value="1"/>
</dbReference>
<organism evidence="5 6">
    <name type="scientific">Kushneria aurantia</name>
    <dbReference type="NCBI Taxonomy" id="504092"/>
    <lineage>
        <taxon>Bacteria</taxon>
        <taxon>Pseudomonadati</taxon>
        <taxon>Pseudomonadota</taxon>
        <taxon>Gammaproteobacteria</taxon>
        <taxon>Oceanospirillales</taxon>
        <taxon>Halomonadaceae</taxon>
        <taxon>Kushneria</taxon>
    </lineage>
</organism>
<dbReference type="Gene3D" id="3.30.110.40">
    <property type="entry name" value="TusA-like domain"/>
    <property type="match status" value="1"/>
</dbReference>
<dbReference type="PANTHER" id="PTHR33279">
    <property type="entry name" value="SULFUR CARRIER PROTEIN YEDF-RELATED"/>
    <property type="match status" value="1"/>
</dbReference>
<name>A0ABV6G3K6_9GAMM</name>
<dbReference type="InterPro" id="IPR001455">
    <property type="entry name" value="TusA-like"/>
</dbReference>
<comment type="caution">
    <text evidence="5">The sequence shown here is derived from an EMBL/GenBank/DDBJ whole genome shotgun (WGS) entry which is preliminary data.</text>
</comment>
<feature type="domain" description="UPF0033" evidence="4">
    <location>
        <begin position="11"/>
        <end position="35"/>
    </location>
</feature>
<dbReference type="CDD" id="cd03423">
    <property type="entry name" value="SirA"/>
    <property type="match status" value="1"/>
</dbReference>
<protein>
    <recommendedName>
        <fullName evidence="3">Sulfur carrier protein TusA</fullName>
    </recommendedName>
</protein>
<keyword evidence="5" id="KW-0808">Transferase</keyword>
<comment type="function">
    <text evidence="3">Sulfur carrier protein which probably makes part of a sulfur-relay system.</text>
</comment>
<dbReference type="NCBIfam" id="NF001423">
    <property type="entry name" value="PRK00299.1"/>
    <property type="match status" value="1"/>
</dbReference>
<feature type="active site" description="Cysteine persulfide intermediate" evidence="3">
    <location>
        <position position="18"/>
    </location>
</feature>
<gene>
    <name evidence="3 5" type="primary">tusA</name>
    <name evidence="5" type="ORF">ACFFHW_09485</name>
</gene>
<evidence type="ECO:0000313" key="5">
    <source>
        <dbReference type="EMBL" id="MFC0268211.1"/>
    </source>
</evidence>
<evidence type="ECO:0000313" key="6">
    <source>
        <dbReference type="Proteomes" id="UP001589814"/>
    </source>
</evidence>
<sequence>MNDRPNSDQLLDTSGLYCPEPVMMMHNRVREMAPGEVLEIVATDPATTRDVPKFCTFLGHELIEQCEEEGVWRYRIRIAAH</sequence>
<evidence type="ECO:0000256" key="3">
    <source>
        <dbReference type="HAMAP-Rule" id="MF_00413"/>
    </source>
</evidence>
<dbReference type="Proteomes" id="UP001589814">
    <property type="component" value="Unassembled WGS sequence"/>
</dbReference>
<comment type="similarity">
    <text evidence="1 3">Belongs to the sulfur carrier protein TusA family.</text>
</comment>
<dbReference type="EMBL" id="JBHLVX010000040">
    <property type="protein sequence ID" value="MFC0268211.1"/>
    <property type="molecule type" value="Genomic_DNA"/>
</dbReference>
<keyword evidence="6" id="KW-1185">Reference proteome</keyword>
<accession>A0ABV6G3K6</accession>
<proteinExistence type="inferred from homology"/>
<dbReference type="Pfam" id="PF01206">
    <property type="entry name" value="TusA"/>
    <property type="match status" value="1"/>
</dbReference>
<dbReference type="InterPro" id="IPR036868">
    <property type="entry name" value="TusA-like_sf"/>
</dbReference>
<dbReference type="PANTHER" id="PTHR33279:SF2">
    <property type="entry name" value="SULFUR CARRIER PROTEIN TUSA"/>
    <property type="match status" value="1"/>
</dbReference>
<dbReference type="GO" id="GO:0016740">
    <property type="term" value="F:transferase activity"/>
    <property type="evidence" value="ECO:0007669"/>
    <property type="project" value="UniProtKB-KW"/>
</dbReference>